<name>A0A934K800_9BACT</name>
<dbReference type="AlphaFoldDB" id="A0A934K800"/>
<dbReference type="EMBL" id="JAEKNQ010000013">
    <property type="protein sequence ID" value="MBJ7602142.1"/>
    <property type="molecule type" value="Genomic_DNA"/>
</dbReference>
<protein>
    <recommendedName>
        <fullName evidence="4">DUF2127 domain-containing protein</fullName>
    </recommendedName>
</protein>
<dbReference type="RefSeq" id="WP_338176536.1">
    <property type="nucleotide sequence ID" value="NZ_JAEKNQ010000013.1"/>
</dbReference>
<evidence type="ECO:0000313" key="2">
    <source>
        <dbReference type="EMBL" id="MBJ7602142.1"/>
    </source>
</evidence>
<keyword evidence="1" id="KW-1133">Transmembrane helix</keyword>
<evidence type="ECO:0008006" key="4">
    <source>
        <dbReference type="Google" id="ProtNLM"/>
    </source>
</evidence>
<gene>
    <name evidence="2" type="ORF">JF888_02945</name>
</gene>
<sequence>MYLGALVELAAAIIVLATIGEIKSKVVMSSPGLTEGEWHAIVVGQLAPTEVGAILGVGFWLWIAWSIGRGHRWPRIVFAIFFALNIFGLLNGLVHGSAVYARPDLAIGTLLCLVELAAVAVIFRAKIVPAQSGTSRTIAES</sequence>
<evidence type="ECO:0000256" key="1">
    <source>
        <dbReference type="SAM" id="Phobius"/>
    </source>
</evidence>
<feature type="transmembrane region" description="Helical" evidence="1">
    <location>
        <begin position="105"/>
        <end position="123"/>
    </location>
</feature>
<evidence type="ECO:0000313" key="3">
    <source>
        <dbReference type="Proteomes" id="UP000620075"/>
    </source>
</evidence>
<accession>A0A934K800</accession>
<keyword evidence="1" id="KW-0812">Transmembrane</keyword>
<dbReference type="Proteomes" id="UP000620075">
    <property type="component" value="Unassembled WGS sequence"/>
</dbReference>
<reference evidence="2 3" key="1">
    <citation type="submission" date="2020-10" db="EMBL/GenBank/DDBJ databases">
        <title>Ca. Dormibacterota MAGs.</title>
        <authorList>
            <person name="Montgomery K."/>
        </authorList>
    </citation>
    <scope>NUCLEOTIDE SEQUENCE [LARGE SCALE GENOMIC DNA]</scope>
    <source>
        <strain evidence="2">SC8811_S16_3</strain>
    </source>
</reference>
<keyword evidence="1" id="KW-0472">Membrane</keyword>
<comment type="caution">
    <text evidence="2">The sequence shown here is derived from an EMBL/GenBank/DDBJ whole genome shotgun (WGS) entry which is preliminary data.</text>
</comment>
<proteinExistence type="predicted"/>
<organism evidence="2 3">
    <name type="scientific">Candidatus Dormiibacter inghamiae</name>
    <dbReference type="NCBI Taxonomy" id="3127013"/>
    <lineage>
        <taxon>Bacteria</taxon>
        <taxon>Bacillati</taxon>
        <taxon>Candidatus Dormiibacterota</taxon>
        <taxon>Candidatus Dormibacteria</taxon>
        <taxon>Candidatus Dormibacterales</taxon>
        <taxon>Candidatus Dormibacteraceae</taxon>
        <taxon>Candidatus Dormiibacter</taxon>
    </lineage>
</organism>
<feature type="transmembrane region" description="Helical" evidence="1">
    <location>
        <begin position="41"/>
        <end position="64"/>
    </location>
</feature>
<feature type="transmembrane region" description="Helical" evidence="1">
    <location>
        <begin position="76"/>
        <end position="99"/>
    </location>
</feature>